<name>A0A8J7P8C1_9BACT</name>
<keyword evidence="3" id="KW-0378">Hydrolase</keyword>
<dbReference type="EMBL" id="JAFLCK010000023">
    <property type="protein sequence ID" value="MBN8661679.1"/>
    <property type="molecule type" value="Genomic_DNA"/>
</dbReference>
<dbReference type="InterPro" id="IPR051044">
    <property type="entry name" value="MAG_DAG_Lipase"/>
</dbReference>
<feature type="chain" id="PRO_5035190550" evidence="1">
    <location>
        <begin position="30"/>
        <end position="346"/>
    </location>
</feature>
<accession>A0A8J7P8C1</accession>
<evidence type="ECO:0000256" key="1">
    <source>
        <dbReference type="SAM" id="SignalP"/>
    </source>
</evidence>
<evidence type="ECO:0000313" key="4">
    <source>
        <dbReference type="Proteomes" id="UP000664277"/>
    </source>
</evidence>
<dbReference type="GO" id="GO:0016787">
    <property type="term" value="F:hydrolase activity"/>
    <property type="evidence" value="ECO:0007669"/>
    <property type="project" value="UniProtKB-KW"/>
</dbReference>
<dbReference type="InterPro" id="IPR022742">
    <property type="entry name" value="Hydrolase_4"/>
</dbReference>
<evidence type="ECO:0000259" key="2">
    <source>
        <dbReference type="Pfam" id="PF12146"/>
    </source>
</evidence>
<keyword evidence="1" id="KW-0732">Signal</keyword>
<sequence>MSLSSFPFVDNVIKIGKGLLLTTALAASAAGFCTFSLAQSAEAVPVREDEPVKTLDFLPKRPVSMWKDDEIATRGIVVAVHGLVMHGRVYDTMARELASQGMLVFAPDLRGYGRWTAAGNDEKSKVEAKVAYERSFEDLKELVTVLRSQYPDLPIYMVGESMGAGMSIRIAAALPDKVDGLVLSSPAIKRRFYLEPEMVKDLAHLVANPMGEVNLVPYIKKFASEDPVIADEALQDPFVRKHLNCLDLLNTASYIKGNINHVSQVPADMPVLIIQGDKDRMLRCEAVKSLMSRLKSRDTTMCWLKGKGHVLIETSHIEPSTMTTIKSWLNDHVAPSAQSRNLLSSN</sequence>
<dbReference type="Gene3D" id="3.40.50.1820">
    <property type="entry name" value="alpha/beta hydrolase"/>
    <property type="match status" value="1"/>
</dbReference>
<organism evidence="3 4">
    <name type="scientific">Candidatus Obscuribacter phosphatis</name>
    <dbReference type="NCBI Taxonomy" id="1906157"/>
    <lineage>
        <taxon>Bacteria</taxon>
        <taxon>Bacillati</taxon>
        <taxon>Candidatus Melainabacteria</taxon>
        <taxon>Candidatus Obscuribacterales</taxon>
        <taxon>Candidatus Obscuribacteraceae</taxon>
        <taxon>Candidatus Obscuribacter</taxon>
    </lineage>
</organism>
<feature type="signal peptide" evidence="1">
    <location>
        <begin position="1"/>
        <end position="29"/>
    </location>
</feature>
<gene>
    <name evidence="3" type="ORF">J0M35_15035</name>
</gene>
<proteinExistence type="predicted"/>
<evidence type="ECO:0000313" key="3">
    <source>
        <dbReference type="EMBL" id="MBN8661679.1"/>
    </source>
</evidence>
<dbReference type="PANTHER" id="PTHR11614">
    <property type="entry name" value="PHOSPHOLIPASE-RELATED"/>
    <property type="match status" value="1"/>
</dbReference>
<dbReference type="Proteomes" id="UP000664277">
    <property type="component" value="Unassembled WGS sequence"/>
</dbReference>
<protein>
    <submittedName>
        <fullName evidence="3">Alpha/beta fold hydrolase</fullName>
    </submittedName>
</protein>
<dbReference type="AlphaFoldDB" id="A0A8J7P8C1"/>
<dbReference type="SUPFAM" id="SSF53474">
    <property type="entry name" value="alpha/beta-Hydrolases"/>
    <property type="match status" value="1"/>
</dbReference>
<comment type="caution">
    <text evidence="3">The sequence shown here is derived from an EMBL/GenBank/DDBJ whole genome shotgun (WGS) entry which is preliminary data.</text>
</comment>
<dbReference type="InterPro" id="IPR029058">
    <property type="entry name" value="AB_hydrolase_fold"/>
</dbReference>
<reference evidence="3" key="1">
    <citation type="submission" date="2021-02" db="EMBL/GenBank/DDBJ databases">
        <title>Genome-Resolved Metagenomics of a Microbial Community Performing Photosynthetic Biological Nutrient Removal.</title>
        <authorList>
            <person name="Mcdaniel E.A."/>
        </authorList>
    </citation>
    <scope>NUCLEOTIDE SEQUENCE</scope>
    <source>
        <strain evidence="3">UWPOB_OBS1</strain>
    </source>
</reference>
<dbReference type="Pfam" id="PF12146">
    <property type="entry name" value="Hydrolase_4"/>
    <property type="match status" value="1"/>
</dbReference>
<feature type="domain" description="Serine aminopeptidase S33" evidence="2">
    <location>
        <begin position="73"/>
        <end position="312"/>
    </location>
</feature>